<evidence type="ECO:0000256" key="1">
    <source>
        <dbReference type="ARBA" id="ARBA00022679"/>
    </source>
</evidence>
<dbReference type="PANTHER" id="PTHR43420">
    <property type="entry name" value="ACETYLTRANSFERASE"/>
    <property type="match status" value="1"/>
</dbReference>
<dbReference type="eggNOG" id="COG0456">
    <property type="taxonomic scope" value="Bacteria"/>
</dbReference>
<protein>
    <recommendedName>
        <fullName evidence="3">N-acetyltransferase domain-containing protein</fullName>
    </recommendedName>
</protein>
<proteinExistence type="predicted"/>
<evidence type="ECO:0000313" key="4">
    <source>
        <dbReference type="EMBL" id="ESK37750.1"/>
    </source>
</evidence>
<comment type="caution">
    <text evidence="4">The sequence shown here is derived from an EMBL/GenBank/DDBJ whole genome shotgun (WGS) entry which is preliminary data.</text>
</comment>
<dbReference type="STRING" id="1392540.P256_02186"/>
<dbReference type="EMBL" id="AYER01000009">
    <property type="protein sequence ID" value="ESK37750.1"/>
    <property type="molecule type" value="Genomic_DNA"/>
</dbReference>
<dbReference type="Proteomes" id="UP000023785">
    <property type="component" value="Unassembled WGS sequence"/>
</dbReference>
<dbReference type="HOGENOM" id="CLU_013985_34_9_6"/>
<keyword evidence="1" id="KW-0808">Transferase</keyword>
<evidence type="ECO:0000313" key="5">
    <source>
        <dbReference type="Proteomes" id="UP000023785"/>
    </source>
</evidence>
<dbReference type="InterPro" id="IPR016181">
    <property type="entry name" value="Acyl_CoA_acyltransferase"/>
</dbReference>
<reference evidence="4 5" key="1">
    <citation type="submission" date="2013-10" db="EMBL/GenBank/DDBJ databases">
        <title>The Genome Sequence of Acinetobacter nectaris CIP 110549.</title>
        <authorList>
            <consortium name="The Broad Institute Genomics Platform"/>
            <consortium name="The Broad Institute Genome Sequencing Center for Infectious Disease"/>
            <person name="Cerqueira G."/>
            <person name="Feldgarden M."/>
            <person name="Courvalin P."/>
            <person name="Grillot-Courvalin C."/>
            <person name="Clermont D."/>
            <person name="Rocha E."/>
            <person name="Yoon E.-J."/>
            <person name="Nemec A."/>
            <person name="Young S.K."/>
            <person name="Zeng Q."/>
            <person name="Gargeya S."/>
            <person name="Fitzgerald M."/>
            <person name="Abouelleil A."/>
            <person name="Alvarado L."/>
            <person name="Berlin A.M."/>
            <person name="Chapman S.B."/>
            <person name="Gainer-Dewar J."/>
            <person name="Goldberg J."/>
            <person name="Gnerre S."/>
            <person name="Griggs A."/>
            <person name="Gujja S."/>
            <person name="Hansen M."/>
            <person name="Howarth C."/>
            <person name="Imamovic A."/>
            <person name="Ireland A."/>
            <person name="Larimer J."/>
            <person name="McCowan C."/>
            <person name="Murphy C."/>
            <person name="Pearson M."/>
            <person name="Poon T.W."/>
            <person name="Priest M."/>
            <person name="Roberts A."/>
            <person name="Saif S."/>
            <person name="Shea T."/>
            <person name="Sykes S."/>
            <person name="Wortman J."/>
            <person name="Nusbaum C."/>
            <person name="Birren B."/>
        </authorList>
    </citation>
    <scope>NUCLEOTIDE SEQUENCE [LARGE SCALE GENOMIC DNA]</scope>
    <source>
        <strain evidence="4 5">CIP 110549</strain>
    </source>
</reference>
<dbReference type="InterPro" id="IPR000182">
    <property type="entry name" value="GNAT_dom"/>
</dbReference>
<dbReference type="RefSeq" id="WP_023273796.1">
    <property type="nucleotide sequence ID" value="NZ_KI530735.1"/>
</dbReference>
<sequence>MQINNFKIETEQDIHDLAQLFNAYRIFYKQESNFLAAYQFIEARLKNKDAEFIIYKNNEKKVVGFIQLYPIFSSISMKKAWILNDLYVHDGFRRQGIAEFLMKGAIDLAQQTDAKFLMLETCVTNKSAQSLYKKMGFTEDKETLFLTYSCQ</sequence>
<evidence type="ECO:0000256" key="2">
    <source>
        <dbReference type="ARBA" id="ARBA00023315"/>
    </source>
</evidence>
<keyword evidence="5" id="KW-1185">Reference proteome</keyword>
<gene>
    <name evidence="4" type="ORF">P256_02186</name>
</gene>
<dbReference type="GO" id="GO:0016747">
    <property type="term" value="F:acyltransferase activity, transferring groups other than amino-acyl groups"/>
    <property type="evidence" value="ECO:0007669"/>
    <property type="project" value="InterPro"/>
</dbReference>
<dbReference type="PATRIC" id="fig|1392540.3.peg.2105"/>
<dbReference type="Pfam" id="PF00583">
    <property type="entry name" value="Acetyltransf_1"/>
    <property type="match status" value="1"/>
</dbReference>
<accession>V2TP06</accession>
<evidence type="ECO:0000259" key="3">
    <source>
        <dbReference type="PROSITE" id="PS51186"/>
    </source>
</evidence>
<dbReference type="SUPFAM" id="SSF55729">
    <property type="entry name" value="Acyl-CoA N-acyltransferases (Nat)"/>
    <property type="match status" value="1"/>
</dbReference>
<dbReference type="Gene3D" id="3.40.630.30">
    <property type="match status" value="1"/>
</dbReference>
<keyword evidence="2" id="KW-0012">Acyltransferase</keyword>
<organism evidence="4 5">
    <name type="scientific">Acinetobacter nectaris CIP 110549</name>
    <dbReference type="NCBI Taxonomy" id="1392540"/>
    <lineage>
        <taxon>Bacteria</taxon>
        <taxon>Pseudomonadati</taxon>
        <taxon>Pseudomonadota</taxon>
        <taxon>Gammaproteobacteria</taxon>
        <taxon>Moraxellales</taxon>
        <taxon>Moraxellaceae</taxon>
        <taxon>Acinetobacter</taxon>
    </lineage>
</organism>
<dbReference type="PANTHER" id="PTHR43420:SF44">
    <property type="entry name" value="ACETYLTRANSFERASE YPEA"/>
    <property type="match status" value="1"/>
</dbReference>
<dbReference type="InterPro" id="IPR050680">
    <property type="entry name" value="YpeA/RimI_acetyltransf"/>
</dbReference>
<dbReference type="AlphaFoldDB" id="V2TP06"/>
<dbReference type="CDD" id="cd04301">
    <property type="entry name" value="NAT_SF"/>
    <property type="match status" value="1"/>
</dbReference>
<feature type="domain" description="N-acetyltransferase" evidence="3">
    <location>
        <begin position="4"/>
        <end position="151"/>
    </location>
</feature>
<name>V2TP06_9GAMM</name>
<dbReference type="PROSITE" id="PS51186">
    <property type="entry name" value="GNAT"/>
    <property type="match status" value="1"/>
</dbReference>